<feature type="region of interest" description="Disordered" evidence="1">
    <location>
        <begin position="214"/>
        <end position="246"/>
    </location>
</feature>
<evidence type="ECO:0000313" key="3">
    <source>
        <dbReference type="Proteomes" id="UP000566819"/>
    </source>
</evidence>
<evidence type="ECO:0000313" key="2">
    <source>
        <dbReference type="EMBL" id="KAF4624837.1"/>
    </source>
</evidence>
<gene>
    <name evidence="2" type="ORF">G7Y89_g13330</name>
</gene>
<feature type="compositionally biased region" description="Basic and acidic residues" evidence="1">
    <location>
        <begin position="77"/>
        <end position="86"/>
    </location>
</feature>
<reference evidence="2 3" key="1">
    <citation type="submission" date="2020-03" db="EMBL/GenBank/DDBJ databases">
        <title>Draft Genome Sequence of Cudoniella acicularis.</title>
        <authorList>
            <person name="Buettner E."/>
            <person name="Kellner H."/>
        </authorList>
    </citation>
    <scope>NUCLEOTIDE SEQUENCE [LARGE SCALE GENOMIC DNA]</scope>
    <source>
        <strain evidence="2 3">DSM 108380</strain>
    </source>
</reference>
<proteinExistence type="predicted"/>
<dbReference type="AlphaFoldDB" id="A0A8H4VWJ2"/>
<evidence type="ECO:0000256" key="1">
    <source>
        <dbReference type="SAM" id="MobiDB-lite"/>
    </source>
</evidence>
<feature type="compositionally biased region" description="Acidic residues" evidence="1">
    <location>
        <begin position="10"/>
        <end position="23"/>
    </location>
</feature>
<feature type="compositionally biased region" description="Polar residues" evidence="1">
    <location>
        <begin position="35"/>
        <end position="48"/>
    </location>
</feature>
<dbReference type="Proteomes" id="UP000566819">
    <property type="component" value="Unassembled WGS sequence"/>
</dbReference>
<protein>
    <submittedName>
        <fullName evidence="2">Uncharacterized protein</fullName>
    </submittedName>
</protein>
<feature type="compositionally biased region" description="Basic and acidic residues" evidence="1">
    <location>
        <begin position="49"/>
        <end position="65"/>
    </location>
</feature>
<accession>A0A8H4VWJ2</accession>
<feature type="compositionally biased region" description="Low complexity" evidence="1">
    <location>
        <begin position="225"/>
        <end position="235"/>
    </location>
</feature>
<comment type="caution">
    <text evidence="2">The sequence shown here is derived from an EMBL/GenBank/DDBJ whole genome shotgun (WGS) entry which is preliminary data.</text>
</comment>
<name>A0A8H4VWJ2_9HELO</name>
<feature type="region of interest" description="Disordered" evidence="1">
    <location>
        <begin position="142"/>
        <end position="161"/>
    </location>
</feature>
<sequence>MLLMTHGEERFDEDDDETSEEQEENKGGEEIHGSDFSQYSTKEGNNSDVGRDENPANRELARNEEQTNNPGPGEVGSRQEERKHVDSRGADFRQVLSQVNFYITQNACQYGFVVTERELVALYRPGRKGLLKVSGSFPIRTRTEGLGQGEREGMYPSSSSPGDLCADEALLALILWAADPPSPETDPADKTCDAEAEEDKYYPIIEALAFSSDGPTSAEKESVFSPSNSGRQSSSPLLPDRKRVRSVGRRVSSRRDEISRLYELVLEAIIKDENNIFAVIGKEAGKTALFQSPPRVCVPGHGCHHAVSIVARLCDRAVSIGWDIVYQVGVSTSRRCARVVIVTPEAAVSKAFKCLSLSTFSALDNNDITGYIDCHEIMAASFWPNLRSLRLTAPIIVMGSTRSREMELYDRAFKSAIPCV</sequence>
<dbReference type="OrthoDB" id="3555927at2759"/>
<feature type="compositionally biased region" description="Basic and acidic residues" evidence="1">
    <location>
        <begin position="24"/>
        <end position="33"/>
    </location>
</feature>
<feature type="region of interest" description="Disordered" evidence="1">
    <location>
        <begin position="1"/>
        <end position="86"/>
    </location>
</feature>
<organism evidence="2 3">
    <name type="scientific">Cudoniella acicularis</name>
    <dbReference type="NCBI Taxonomy" id="354080"/>
    <lineage>
        <taxon>Eukaryota</taxon>
        <taxon>Fungi</taxon>
        <taxon>Dikarya</taxon>
        <taxon>Ascomycota</taxon>
        <taxon>Pezizomycotina</taxon>
        <taxon>Leotiomycetes</taxon>
        <taxon>Helotiales</taxon>
        <taxon>Tricladiaceae</taxon>
        <taxon>Cudoniella</taxon>
    </lineage>
</organism>
<dbReference type="EMBL" id="JAAMPI010001539">
    <property type="protein sequence ID" value="KAF4624837.1"/>
    <property type="molecule type" value="Genomic_DNA"/>
</dbReference>
<keyword evidence="3" id="KW-1185">Reference proteome</keyword>